<dbReference type="Proteomes" id="UP000247612">
    <property type="component" value="Unassembled WGS sequence"/>
</dbReference>
<comment type="similarity">
    <text evidence="1">Belongs to the bacterial sugar transferase family.</text>
</comment>
<comment type="caution">
    <text evidence="4">The sequence shown here is derived from an EMBL/GenBank/DDBJ whole genome shotgun (WGS) entry which is preliminary data.</text>
</comment>
<feature type="domain" description="Bacterial sugar transferase" evidence="3">
    <location>
        <begin position="7"/>
        <end position="185"/>
    </location>
</feature>
<sequence length="195" mass="21924">MYRKYLKRWFDFIFALIALIILSPLFLCIFIVIKSNSAGPAVFKQARIGRNGQVFQMYKFRTMALNAPTNCPTHLFEKPEAFITKPGKFMRGTSLDELPQLINILKGDMSIVGPRPSLVNQADLILLRNNNGSSAVRPGLTGLAQINGRDELPIDQKANYDGIYAEHITFLKDLKIIINTIFIVLTHSGIKEGKQ</sequence>
<name>A0A318KCH1_9FIRM</name>
<accession>A0A318KCH1</accession>
<dbReference type="InterPro" id="IPR003362">
    <property type="entry name" value="Bact_transf"/>
</dbReference>
<feature type="transmembrane region" description="Helical" evidence="2">
    <location>
        <begin position="12"/>
        <end position="33"/>
    </location>
</feature>
<evidence type="ECO:0000313" key="4">
    <source>
        <dbReference type="EMBL" id="PXX74051.1"/>
    </source>
</evidence>
<dbReference type="GO" id="GO:0016780">
    <property type="term" value="F:phosphotransferase activity, for other substituted phosphate groups"/>
    <property type="evidence" value="ECO:0007669"/>
    <property type="project" value="TreeGrafter"/>
</dbReference>
<protein>
    <submittedName>
        <fullName evidence="4">O-antigen biosynthesis protein WbqP</fullName>
    </submittedName>
</protein>
<keyword evidence="5" id="KW-1185">Reference proteome</keyword>
<dbReference type="PANTHER" id="PTHR30576:SF10">
    <property type="entry name" value="SLL5057 PROTEIN"/>
    <property type="match status" value="1"/>
</dbReference>
<dbReference type="RefSeq" id="WP_022939730.1">
    <property type="nucleotide sequence ID" value="NZ_CABKRQ010000013.1"/>
</dbReference>
<evidence type="ECO:0000256" key="1">
    <source>
        <dbReference type="ARBA" id="ARBA00006464"/>
    </source>
</evidence>
<keyword evidence="2" id="KW-0472">Membrane</keyword>
<organism evidence="4 5">
    <name type="scientific">Dielma fastidiosa</name>
    <dbReference type="NCBI Taxonomy" id="1034346"/>
    <lineage>
        <taxon>Bacteria</taxon>
        <taxon>Bacillati</taxon>
        <taxon>Bacillota</taxon>
        <taxon>Erysipelotrichia</taxon>
        <taxon>Erysipelotrichales</taxon>
        <taxon>Erysipelotrichaceae</taxon>
        <taxon>Dielma</taxon>
    </lineage>
</organism>
<dbReference type="STRING" id="1034346.GCA_000313565_03453"/>
<dbReference type="AlphaFoldDB" id="A0A318KCH1"/>
<keyword evidence="2" id="KW-1133">Transmembrane helix</keyword>
<dbReference type="EMBL" id="QJKH01000027">
    <property type="protein sequence ID" value="PXX74051.1"/>
    <property type="molecule type" value="Genomic_DNA"/>
</dbReference>
<evidence type="ECO:0000256" key="2">
    <source>
        <dbReference type="SAM" id="Phobius"/>
    </source>
</evidence>
<reference evidence="4 5" key="1">
    <citation type="submission" date="2018-05" db="EMBL/GenBank/DDBJ databases">
        <title>Genomic Encyclopedia of Type Strains, Phase IV (KMG-IV): sequencing the most valuable type-strain genomes for metagenomic binning, comparative biology and taxonomic classification.</title>
        <authorList>
            <person name="Goeker M."/>
        </authorList>
    </citation>
    <scope>NUCLEOTIDE SEQUENCE [LARGE SCALE GENOMIC DNA]</scope>
    <source>
        <strain evidence="4 5">JC118</strain>
    </source>
</reference>
<evidence type="ECO:0000313" key="5">
    <source>
        <dbReference type="Proteomes" id="UP000247612"/>
    </source>
</evidence>
<proteinExistence type="inferred from homology"/>
<gene>
    <name evidence="4" type="ORF">DES51_1279</name>
</gene>
<evidence type="ECO:0000259" key="3">
    <source>
        <dbReference type="Pfam" id="PF02397"/>
    </source>
</evidence>
<dbReference type="Pfam" id="PF02397">
    <property type="entry name" value="Bac_transf"/>
    <property type="match status" value="1"/>
</dbReference>
<keyword evidence="2" id="KW-0812">Transmembrane</keyword>
<dbReference type="PANTHER" id="PTHR30576">
    <property type="entry name" value="COLANIC BIOSYNTHESIS UDP-GLUCOSE LIPID CARRIER TRANSFERASE"/>
    <property type="match status" value="1"/>
</dbReference>